<protein>
    <submittedName>
        <fullName evidence="3">Protein amalgam</fullName>
    </submittedName>
</protein>
<feature type="domain" description="Ig-like" evidence="2">
    <location>
        <begin position="238"/>
        <end position="328"/>
    </location>
</feature>
<feature type="domain" description="Ig-like" evidence="2">
    <location>
        <begin position="147"/>
        <end position="231"/>
    </location>
</feature>
<evidence type="ECO:0000313" key="4">
    <source>
        <dbReference type="Proteomes" id="UP000440578"/>
    </source>
</evidence>
<evidence type="ECO:0000256" key="1">
    <source>
        <dbReference type="ARBA" id="ARBA00023319"/>
    </source>
</evidence>
<dbReference type="Pfam" id="PF07679">
    <property type="entry name" value="I-set"/>
    <property type="match status" value="1"/>
</dbReference>
<name>A0A6A4VCC7_AMPAM</name>
<reference evidence="3 4" key="1">
    <citation type="submission" date="2019-07" db="EMBL/GenBank/DDBJ databases">
        <title>Draft genome assembly of a fouling barnacle, Amphibalanus amphitrite (Darwin, 1854): The first reference genome for Thecostraca.</title>
        <authorList>
            <person name="Kim W."/>
        </authorList>
    </citation>
    <scope>NUCLEOTIDE SEQUENCE [LARGE SCALE GENOMIC DNA]</scope>
    <source>
        <strain evidence="3">SNU_AA5</strain>
        <tissue evidence="3">Soma without cirri and trophi</tissue>
    </source>
</reference>
<dbReference type="OrthoDB" id="6507807at2759"/>
<dbReference type="InterPro" id="IPR007110">
    <property type="entry name" value="Ig-like_dom"/>
</dbReference>
<dbReference type="InterPro" id="IPR003599">
    <property type="entry name" value="Ig_sub"/>
</dbReference>
<dbReference type="InterPro" id="IPR013783">
    <property type="entry name" value="Ig-like_fold"/>
</dbReference>
<dbReference type="InterPro" id="IPR036179">
    <property type="entry name" value="Ig-like_dom_sf"/>
</dbReference>
<dbReference type="InterPro" id="IPR050958">
    <property type="entry name" value="Cell_Adh-Cytoskel_Orgn"/>
</dbReference>
<dbReference type="InterPro" id="IPR013098">
    <property type="entry name" value="Ig_I-set"/>
</dbReference>
<proteinExistence type="predicted"/>
<dbReference type="SUPFAM" id="SSF48726">
    <property type="entry name" value="Immunoglobulin"/>
    <property type="match status" value="3"/>
</dbReference>
<evidence type="ECO:0000313" key="3">
    <source>
        <dbReference type="EMBL" id="KAF0293987.1"/>
    </source>
</evidence>
<dbReference type="Proteomes" id="UP000440578">
    <property type="component" value="Unassembled WGS sequence"/>
</dbReference>
<accession>A0A6A4VCC7</accession>
<dbReference type="GO" id="GO:0005886">
    <property type="term" value="C:plasma membrane"/>
    <property type="evidence" value="ECO:0007669"/>
    <property type="project" value="TreeGrafter"/>
</dbReference>
<evidence type="ECO:0000259" key="2">
    <source>
        <dbReference type="PROSITE" id="PS50835"/>
    </source>
</evidence>
<dbReference type="EMBL" id="VIIS01001711">
    <property type="protein sequence ID" value="KAF0293987.1"/>
    <property type="molecule type" value="Genomic_DNA"/>
</dbReference>
<comment type="caution">
    <text evidence="3">The sequence shown here is derived from an EMBL/GenBank/DDBJ whole genome shotgun (WGS) entry which is preliminary data.</text>
</comment>
<keyword evidence="1" id="KW-0393">Immunoglobulin domain</keyword>
<dbReference type="PANTHER" id="PTHR45080">
    <property type="entry name" value="CONTACTIN 5"/>
    <property type="match status" value="1"/>
</dbReference>
<dbReference type="Gene3D" id="2.60.40.10">
    <property type="entry name" value="Immunoglobulins"/>
    <property type="match status" value="3"/>
</dbReference>
<dbReference type="CDD" id="cd00096">
    <property type="entry name" value="Ig"/>
    <property type="match status" value="2"/>
</dbReference>
<dbReference type="PROSITE" id="PS50835">
    <property type="entry name" value="IG_LIKE"/>
    <property type="match status" value="3"/>
</dbReference>
<feature type="domain" description="Ig-like" evidence="2">
    <location>
        <begin position="48"/>
        <end position="142"/>
    </location>
</feature>
<dbReference type="InterPro" id="IPR003598">
    <property type="entry name" value="Ig_sub2"/>
</dbReference>
<dbReference type="SMART" id="SM00409">
    <property type="entry name" value="IG"/>
    <property type="match status" value="3"/>
</dbReference>
<keyword evidence="4" id="KW-1185">Reference proteome</keyword>
<dbReference type="GO" id="GO:0007156">
    <property type="term" value="P:homophilic cell adhesion via plasma membrane adhesion molecules"/>
    <property type="evidence" value="ECO:0007669"/>
    <property type="project" value="TreeGrafter"/>
</dbReference>
<dbReference type="SMART" id="SM00408">
    <property type="entry name" value="IGc2"/>
    <property type="match status" value="3"/>
</dbReference>
<organism evidence="3 4">
    <name type="scientific">Amphibalanus amphitrite</name>
    <name type="common">Striped barnacle</name>
    <name type="synonym">Balanus amphitrite</name>
    <dbReference type="NCBI Taxonomy" id="1232801"/>
    <lineage>
        <taxon>Eukaryota</taxon>
        <taxon>Metazoa</taxon>
        <taxon>Ecdysozoa</taxon>
        <taxon>Arthropoda</taxon>
        <taxon>Crustacea</taxon>
        <taxon>Multicrustacea</taxon>
        <taxon>Cirripedia</taxon>
        <taxon>Thoracica</taxon>
        <taxon>Thoracicalcarea</taxon>
        <taxon>Balanomorpha</taxon>
        <taxon>Balanoidea</taxon>
        <taxon>Balanidae</taxon>
        <taxon>Amphibalaninae</taxon>
        <taxon>Amphibalanus</taxon>
    </lineage>
</organism>
<dbReference type="PANTHER" id="PTHR45080:SF33">
    <property type="entry name" value="IG-LIKE DOMAIN-CONTAINING PROTEIN"/>
    <property type="match status" value="1"/>
</dbReference>
<dbReference type="Pfam" id="PF13927">
    <property type="entry name" value="Ig_3"/>
    <property type="match status" value="2"/>
</dbReference>
<dbReference type="AlphaFoldDB" id="A0A6A4VCC7"/>
<gene>
    <name evidence="3" type="primary">Ama_0</name>
    <name evidence="3" type="ORF">FJT64_008286</name>
</gene>
<sequence>MLITSSAQPCGEMRAIHCGVGGVEGLASRTGYSYDYPTYDRPDTLYPPQFLSVSGQHTVRQGNSTVLPCAVQDLGARMVMWKKQRQILTVKSQVFAEQDRSRLRLVDGFNLQISRATPSDAGVYTCTVALNDRDLEQTQTLDVQYGPTLHTVPESGLVIAEQGQNATLECHATGNPKPRVKWRKKVDGSAAVVDLVGGEVLSLESVTRSDAGTIECYADNPVGDSASVLLTLQVLYPPEVEVEQSTIFTGEGFTAQLVCLVHADPPAEVTWTRSGSPIDFDRISQTNDVIMSSRHVLTIEEVTLDDFDTYTCNATNQLGSSHGKIYVSGTC</sequence>